<evidence type="ECO:0000313" key="1">
    <source>
        <dbReference type="EMBL" id="TCO80758.1"/>
    </source>
</evidence>
<dbReference type="Gene3D" id="2.30.110.10">
    <property type="entry name" value="Electron Transport, Fmn-binding Protein, Chain A"/>
    <property type="match status" value="1"/>
</dbReference>
<keyword evidence="2" id="KW-1185">Reference proteome</keyword>
<comment type="caution">
    <text evidence="1">The sequence shown here is derived from an EMBL/GenBank/DDBJ whole genome shotgun (WGS) entry which is preliminary data.</text>
</comment>
<dbReference type="EMBL" id="SLWY01000012">
    <property type="protein sequence ID" value="TCO80758.1"/>
    <property type="molecule type" value="Genomic_DNA"/>
</dbReference>
<organism evidence="1 2">
    <name type="scientific">Plasticicumulans lactativorans</name>
    <dbReference type="NCBI Taxonomy" id="1133106"/>
    <lineage>
        <taxon>Bacteria</taxon>
        <taxon>Pseudomonadati</taxon>
        <taxon>Pseudomonadota</taxon>
        <taxon>Gammaproteobacteria</taxon>
        <taxon>Candidatus Competibacteraceae</taxon>
        <taxon>Plasticicumulans</taxon>
    </lineage>
</organism>
<name>A0A4R2LD31_9GAMM</name>
<dbReference type="Proteomes" id="UP000295765">
    <property type="component" value="Unassembled WGS sequence"/>
</dbReference>
<dbReference type="AlphaFoldDB" id="A0A4R2LD31"/>
<proteinExistence type="predicted"/>
<accession>A0A4R2LD31</accession>
<dbReference type="OrthoDB" id="334393at2"/>
<dbReference type="SUPFAM" id="SSF50475">
    <property type="entry name" value="FMN-binding split barrel"/>
    <property type="match status" value="1"/>
</dbReference>
<reference evidence="1 2" key="1">
    <citation type="submission" date="2019-03" db="EMBL/GenBank/DDBJ databases">
        <title>Genomic Encyclopedia of Type Strains, Phase IV (KMG-IV): sequencing the most valuable type-strain genomes for metagenomic binning, comparative biology and taxonomic classification.</title>
        <authorList>
            <person name="Goeker M."/>
        </authorList>
    </citation>
    <scope>NUCLEOTIDE SEQUENCE [LARGE SCALE GENOMIC DNA]</scope>
    <source>
        <strain evidence="1 2">DSM 25287</strain>
    </source>
</reference>
<gene>
    <name evidence="1" type="ORF">EV699_11294</name>
</gene>
<sequence length="154" mass="16085">MIEAAHATFIQSGVAISVATCGPARVCHVVRGIGCKLVGERVAVFVPVPASTGLLADVAANGRIAVVFCQPSTNRTLQLKGRDACTIAAAPIDAAIRARQLDAFVLEVEPEGFPEAMVRPRFDYPPEQVVTLAFTPCEAYTQTPGPDAGAPLAL</sequence>
<evidence type="ECO:0000313" key="2">
    <source>
        <dbReference type="Proteomes" id="UP000295765"/>
    </source>
</evidence>
<protein>
    <submittedName>
        <fullName evidence="1">Pyridoxamine 5'-phosphate oxidase</fullName>
    </submittedName>
</protein>
<dbReference type="InterPro" id="IPR012349">
    <property type="entry name" value="Split_barrel_FMN-bd"/>
</dbReference>
<dbReference type="RefSeq" id="WP_132543002.1">
    <property type="nucleotide sequence ID" value="NZ_SLWY01000012.1"/>
</dbReference>